<name>A0A101MPY3_PENFR</name>
<dbReference type="EMBL" id="LLXE01000046">
    <property type="protein sequence ID" value="KUM64524.1"/>
    <property type="molecule type" value="Genomic_DNA"/>
</dbReference>
<protein>
    <submittedName>
        <fullName evidence="1">Uncharacterized protein</fullName>
    </submittedName>
</protein>
<proteinExistence type="predicted"/>
<keyword evidence="2" id="KW-1185">Reference proteome</keyword>
<dbReference type="Proteomes" id="UP000055045">
    <property type="component" value="Unassembled WGS sequence"/>
</dbReference>
<evidence type="ECO:0000313" key="1">
    <source>
        <dbReference type="EMBL" id="KUM64524.1"/>
    </source>
</evidence>
<accession>A0A101MPY3</accession>
<dbReference type="AlphaFoldDB" id="A0A101MPY3"/>
<evidence type="ECO:0000313" key="2">
    <source>
        <dbReference type="Proteomes" id="UP000055045"/>
    </source>
</evidence>
<sequence length="72" mass="8315">MQMVHVPPPGLSLFGPHDDTRNCHVTHYIYRSLDYLSITLRYSGLFGLVCNLPIQRQVITGTLPLRRNRFAF</sequence>
<reference evidence="1 2" key="1">
    <citation type="submission" date="2015-10" db="EMBL/GenBank/DDBJ databases">
        <title>Genome sequencing of Penicillium freii.</title>
        <authorList>
            <person name="Nguyen H.D."/>
            <person name="Visagie C.M."/>
            <person name="Seifert K.A."/>
        </authorList>
    </citation>
    <scope>NUCLEOTIDE SEQUENCE [LARGE SCALE GENOMIC DNA]</scope>
    <source>
        <strain evidence="1 2">DAOM 242723</strain>
    </source>
</reference>
<gene>
    <name evidence="1" type="ORF">ACN42_g2566</name>
</gene>
<organism evidence="1 2">
    <name type="scientific">Penicillium freii</name>
    <dbReference type="NCBI Taxonomy" id="48697"/>
    <lineage>
        <taxon>Eukaryota</taxon>
        <taxon>Fungi</taxon>
        <taxon>Dikarya</taxon>
        <taxon>Ascomycota</taxon>
        <taxon>Pezizomycotina</taxon>
        <taxon>Eurotiomycetes</taxon>
        <taxon>Eurotiomycetidae</taxon>
        <taxon>Eurotiales</taxon>
        <taxon>Aspergillaceae</taxon>
        <taxon>Penicillium</taxon>
    </lineage>
</organism>
<comment type="caution">
    <text evidence="1">The sequence shown here is derived from an EMBL/GenBank/DDBJ whole genome shotgun (WGS) entry which is preliminary data.</text>
</comment>